<dbReference type="Proteomes" id="UP001162164">
    <property type="component" value="Unassembled WGS sequence"/>
</dbReference>
<feature type="region of interest" description="Disordered" evidence="1">
    <location>
        <begin position="103"/>
        <end position="127"/>
    </location>
</feature>
<accession>A0ABQ9JCZ3</accession>
<evidence type="ECO:0000313" key="3">
    <source>
        <dbReference type="Proteomes" id="UP001162164"/>
    </source>
</evidence>
<dbReference type="Pfam" id="PF03564">
    <property type="entry name" value="DUF1759"/>
    <property type="match status" value="1"/>
</dbReference>
<evidence type="ECO:0000313" key="2">
    <source>
        <dbReference type="EMBL" id="KAJ8975572.1"/>
    </source>
</evidence>
<organism evidence="2 3">
    <name type="scientific">Molorchus minor</name>
    <dbReference type="NCBI Taxonomy" id="1323400"/>
    <lineage>
        <taxon>Eukaryota</taxon>
        <taxon>Metazoa</taxon>
        <taxon>Ecdysozoa</taxon>
        <taxon>Arthropoda</taxon>
        <taxon>Hexapoda</taxon>
        <taxon>Insecta</taxon>
        <taxon>Pterygota</taxon>
        <taxon>Neoptera</taxon>
        <taxon>Endopterygota</taxon>
        <taxon>Coleoptera</taxon>
        <taxon>Polyphaga</taxon>
        <taxon>Cucujiformia</taxon>
        <taxon>Chrysomeloidea</taxon>
        <taxon>Cerambycidae</taxon>
        <taxon>Lamiinae</taxon>
        <taxon>Monochamini</taxon>
        <taxon>Molorchus</taxon>
    </lineage>
</organism>
<keyword evidence="3" id="KW-1185">Reference proteome</keyword>
<protein>
    <recommendedName>
        <fullName evidence="4">Gag protein</fullName>
    </recommendedName>
</protein>
<sequence length="302" mass="35780">MSKNELNILKNKRKQVKSNMTRFKNYFLPLKDNIKEESEVEELRLRFENIVGALEQFNELQSQIELISPSENDDREAFEKTYFEIVAQARIICNKYDERAEVKSSRGSENSQGSNSNPSASQVENHQSQSLIKLPTIKLPVFEGAYHDWLEFRDIFKALVDENGKEPSQVIKSLDVSAKNYEHAWKLLRERYENKSLMIHNHIKSIFECPNIPRESHTELRQLFDNVTKHMRSLESLGESTKTWDRLIIYVLTNKFDGITRRDWEQFKYEGELPTMKDMNKFLTERCEMLEKLEYNKKRKNV</sequence>
<dbReference type="InterPro" id="IPR005312">
    <property type="entry name" value="DUF1759"/>
</dbReference>
<name>A0ABQ9JCZ3_9CUCU</name>
<proteinExistence type="predicted"/>
<comment type="caution">
    <text evidence="2">The sequence shown here is derived from an EMBL/GenBank/DDBJ whole genome shotgun (WGS) entry which is preliminary data.</text>
</comment>
<evidence type="ECO:0000256" key="1">
    <source>
        <dbReference type="SAM" id="MobiDB-lite"/>
    </source>
</evidence>
<feature type="compositionally biased region" description="Polar residues" evidence="1">
    <location>
        <begin position="107"/>
        <end position="127"/>
    </location>
</feature>
<dbReference type="PANTHER" id="PTHR22954:SF3">
    <property type="entry name" value="PROTEIN CBG08539"/>
    <property type="match status" value="1"/>
</dbReference>
<dbReference type="EMBL" id="JAPWTJ010000800">
    <property type="protein sequence ID" value="KAJ8975572.1"/>
    <property type="molecule type" value="Genomic_DNA"/>
</dbReference>
<dbReference type="PANTHER" id="PTHR22954">
    <property type="entry name" value="RETROVIRAL PROTEASE-RELATED"/>
    <property type="match status" value="1"/>
</dbReference>
<gene>
    <name evidence="2" type="ORF">NQ317_018104</name>
</gene>
<reference evidence="2" key="1">
    <citation type="journal article" date="2023" name="Insect Mol. Biol.">
        <title>Genome sequencing provides insights into the evolution of gene families encoding plant cell wall-degrading enzymes in longhorned beetles.</title>
        <authorList>
            <person name="Shin N.R."/>
            <person name="Okamura Y."/>
            <person name="Kirsch R."/>
            <person name="Pauchet Y."/>
        </authorList>
    </citation>
    <scope>NUCLEOTIDE SEQUENCE</scope>
    <source>
        <strain evidence="2">MMC_N1</strain>
    </source>
</reference>
<evidence type="ECO:0008006" key="4">
    <source>
        <dbReference type="Google" id="ProtNLM"/>
    </source>
</evidence>